<dbReference type="RefSeq" id="WP_215916120.1">
    <property type="nucleotide sequence ID" value="NZ_JAHKNI010000002.1"/>
</dbReference>
<keyword evidence="2" id="KW-1185">Reference proteome</keyword>
<evidence type="ECO:0008006" key="3">
    <source>
        <dbReference type="Google" id="ProtNLM"/>
    </source>
</evidence>
<dbReference type="Proteomes" id="UP000733379">
    <property type="component" value="Unassembled WGS sequence"/>
</dbReference>
<dbReference type="InterPro" id="IPR022536">
    <property type="entry name" value="EspC"/>
</dbReference>
<proteinExistence type="predicted"/>
<accession>A0ABS6AUJ0</accession>
<dbReference type="EMBL" id="JAHKNI010000002">
    <property type="protein sequence ID" value="MBU3061201.1"/>
    <property type="molecule type" value="Genomic_DNA"/>
</dbReference>
<protein>
    <recommendedName>
        <fullName evidence="3">ESX-1 secretion-associated protein</fullName>
    </recommendedName>
</protein>
<dbReference type="Pfam" id="PF10824">
    <property type="entry name" value="T7SS_ESX_EspC"/>
    <property type="match status" value="1"/>
</dbReference>
<evidence type="ECO:0000313" key="2">
    <source>
        <dbReference type="Proteomes" id="UP000733379"/>
    </source>
</evidence>
<sequence>MSGNIDAEPDKIRAHAKNVLTVGDSLTQALNAAKSTTAPSNAFGKICAFLPPLFVDTVEEDGINAIKSAQDSLDNDVTTLNKAADGLETQDTSNAARLNAVSVSKAIS</sequence>
<comment type="caution">
    <text evidence="1">The sequence shown here is derived from an EMBL/GenBank/DDBJ whole genome shotgun (WGS) entry which is preliminary data.</text>
</comment>
<gene>
    <name evidence="1" type="ORF">KO481_06650</name>
</gene>
<reference evidence="1 2" key="1">
    <citation type="submission" date="2021-06" db="EMBL/GenBank/DDBJ databases">
        <title>Actinomycetes sequencing.</title>
        <authorList>
            <person name="Shan Q."/>
        </authorList>
    </citation>
    <scope>NUCLEOTIDE SEQUENCE [LARGE SCALE GENOMIC DNA]</scope>
    <source>
        <strain evidence="1 2">NEAU-G5</strain>
    </source>
</reference>
<evidence type="ECO:0000313" key="1">
    <source>
        <dbReference type="EMBL" id="MBU3061201.1"/>
    </source>
</evidence>
<organism evidence="1 2">
    <name type="scientific">Nocardia albiluteola</name>
    <dbReference type="NCBI Taxonomy" id="2842303"/>
    <lineage>
        <taxon>Bacteria</taxon>
        <taxon>Bacillati</taxon>
        <taxon>Actinomycetota</taxon>
        <taxon>Actinomycetes</taxon>
        <taxon>Mycobacteriales</taxon>
        <taxon>Nocardiaceae</taxon>
        <taxon>Nocardia</taxon>
    </lineage>
</organism>
<name>A0ABS6AUJ0_9NOCA</name>